<evidence type="ECO:0000256" key="7">
    <source>
        <dbReference type="ARBA" id="ARBA00022840"/>
    </source>
</evidence>
<keyword evidence="9 10" id="KW-0030">Aminoacyl-tRNA synthetase</keyword>
<feature type="binding site" evidence="10">
    <location>
        <position position="241"/>
    </location>
    <ligand>
        <name>ATP</name>
        <dbReference type="ChEBI" id="CHEBI:30616"/>
    </ligand>
</feature>
<dbReference type="InterPro" id="IPR004527">
    <property type="entry name" value="Glu-tRNA-ligase_bac/mito"/>
</dbReference>
<comment type="catalytic activity">
    <reaction evidence="10">
        <text>tRNA(Glu) + L-glutamate + ATP = L-glutamyl-tRNA(Glu) + AMP + diphosphate</text>
        <dbReference type="Rhea" id="RHEA:23540"/>
        <dbReference type="Rhea" id="RHEA-COMP:9663"/>
        <dbReference type="Rhea" id="RHEA-COMP:9680"/>
        <dbReference type="ChEBI" id="CHEBI:29985"/>
        <dbReference type="ChEBI" id="CHEBI:30616"/>
        <dbReference type="ChEBI" id="CHEBI:33019"/>
        <dbReference type="ChEBI" id="CHEBI:78442"/>
        <dbReference type="ChEBI" id="CHEBI:78520"/>
        <dbReference type="ChEBI" id="CHEBI:456215"/>
        <dbReference type="EC" id="6.1.1.17"/>
    </reaction>
</comment>
<dbReference type="Pfam" id="PF19269">
    <property type="entry name" value="Anticodon_2"/>
    <property type="match status" value="1"/>
</dbReference>
<comment type="subcellular location">
    <subcellularLocation>
        <location evidence="1 10">Cytoplasm</location>
    </subcellularLocation>
</comment>
<dbReference type="PROSITE" id="PS00178">
    <property type="entry name" value="AA_TRNA_LIGASE_I"/>
    <property type="match status" value="1"/>
</dbReference>
<protein>
    <recommendedName>
        <fullName evidence="10">Glutamate--tRNA ligase</fullName>
        <ecNumber evidence="10">6.1.1.17</ecNumber>
    </recommendedName>
    <alternativeName>
        <fullName evidence="10">Glutamyl-tRNA synthetase</fullName>
        <shortName evidence="10">GluRS</shortName>
    </alternativeName>
</protein>
<comment type="caution">
    <text evidence="13">The sequence shown here is derived from an EMBL/GenBank/DDBJ whole genome shotgun (WGS) entry which is preliminary data.</text>
</comment>
<evidence type="ECO:0000256" key="6">
    <source>
        <dbReference type="ARBA" id="ARBA00022741"/>
    </source>
</evidence>
<dbReference type="PANTHER" id="PTHR43311">
    <property type="entry name" value="GLUTAMATE--TRNA LIGASE"/>
    <property type="match status" value="1"/>
</dbReference>
<keyword evidence="4 10" id="KW-0963">Cytoplasm</keyword>
<dbReference type="SUPFAM" id="SSF48163">
    <property type="entry name" value="An anticodon-binding domain of class I aminoacyl-tRNA synthetases"/>
    <property type="match status" value="1"/>
</dbReference>
<evidence type="ECO:0000256" key="3">
    <source>
        <dbReference type="ARBA" id="ARBA00011245"/>
    </source>
</evidence>
<dbReference type="InterPro" id="IPR045462">
    <property type="entry name" value="aa-tRNA-synth_I_cd-bd"/>
</dbReference>
<dbReference type="InterPro" id="IPR049940">
    <property type="entry name" value="GluQ/Sye"/>
</dbReference>
<evidence type="ECO:0000256" key="9">
    <source>
        <dbReference type="ARBA" id="ARBA00023146"/>
    </source>
</evidence>
<reference evidence="13 14" key="1">
    <citation type="journal article" date="2016" name="Nat. Commun.">
        <title>Thousands of microbial genomes shed light on interconnected biogeochemical processes in an aquifer system.</title>
        <authorList>
            <person name="Anantharaman K."/>
            <person name="Brown C.T."/>
            <person name="Hug L.A."/>
            <person name="Sharon I."/>
            <person name="Castelle C.J."/>
            <person name="Probst A.J."/>
            <person name="Thomas B.C."/>
            <person name="Singh A."/>
            <person name="Wilkins M.J."/>
            <person name="Karaoz U."/>
            <person name="Brodie E.L."/>
            <person name="Williams K.H."/>
            <person name="Hubbard S.S."/>
            <person name="Banfield J.F."/>
        </authorList>
    </citation>
    <scope>NUCLEOTIDE SEQUENCE [LARGE SCALE GENOMIC DNA]</scope>
</reference>
<dbReference type="PRINTS" id="PR00987">
    <property type="entry name" value="TRNASYNTHGLU"/>
</dbReference>
<feature type="short sequence motif" description="'HIGH' region" evidence="10">
    <location>
        <begin position="15"/>
        <end position="25"/>
    </location>
</feature>
<accession>A0A1G2G374</accession>
<dbReference type="InterPro" id="IPR008925">
    <property type="entry name" value="aa_tRNA-synth_I_cd-bd_sf"/>
</dbReference>
<evidence type="ECO:0000259" key="12">
    <source>
        <dbReference type="Pfam" id="PF19269"/>
    </source>
</evidence>
<evidence type="ECO:0000256" key="10">
    <source>
        <dbReference type="HAMAP-Rule" id="MF_00022"/>
    </source>
</evidence>
<feature type="short sequence motif" description="'KMSKS' region" evidence="10">
    <location>
        <begin position="238"/>
        <end position="242"/>
    </location>
</feature>
<dbReference type="GO" id="GO:0004818">
    <property type="term" value="F:glutamate-tRNA ligase activity"/>
    <property type="evidence" value="ECO:0007669"/>
    <property type="project" value="UniProtKB-UniRule"/>
</dbReference>
<dbReference type="Pfam" id="PF00749">
    <property type="entry name" value="tRNA-synt_1c"/>
    <property type="match status" value="1"/>
</dbReference>
<dbReference type="SUPFAM" id="SSF52374">
    <property type="entry name" value="Nucleotidylyl transferase"/>
    <property type="match status" value="1"/>
</dbReference>
<keyword evidence="5 10" id="KW-0436">Ligase</keyword>
<comment type="function">
    <text evidence="10">Catalyzes the attachment of glutamate to tRNA(Glu) in a two-step reaction: glutamate is first activated by ATP to form Glu-AMP and then transferred to the acceptor end of tRNA(Glu).</text>
</comment>
<name>A0A1G2G374_9BACT</name>
<evidence type="ECO:0000256" key="8">
    <source>
        <dbReference type="ARBA" id="ARBA00022917"/>
    </source>
</evidence>
<evidence type="ECO:0000259" key="11">
    <source>
        <dbReference type="Pfam" id="PF00749"/>
    </source>
</evidence>
<evidence type="ECO:0000256" key="1">
    <source>
        <dbReference type="ARBA" id="ARBA00004496"/>
    </source>
</evidence>
<dbReference type="NCBIfam" id="TIGR00464">
    <property type="entry name" value="gltX_bact"/>
    <property type="match status" value="1"/>
</dbReference>
<dbReference type="Gene3D" id="1.10.10.350">
    <property type="match status" value="1"/>
</dbReference>
<dbReference type="GO" id="GO:0008270">
    <property type="term" value="F:zinc ion binding"/>
    <property type="evidence" value="ECO:0007669"/>
    <property type="project" value="InterPro"/>
</dbReference>
<dbReference type="GO" id="GO:0000049">
    <property type="term" value="F:tRNA binding"/>
    <property type="evidence" value="ECO:0007669"/>
    <property type="project" value="InterPro"/>
</dbReference>
<evidence type="ECO:0000256" key="5">
    <source>
        <dbReference type="ARBA" id="ARBA00022598"/>
    </source>
</evidence>
<dbReference type="InterPro" id="IPR001412">
    <property type="entry name" value="aa-tRNA-synth_I_CS"/>
</dbReference>
<evidence type="ECO:0000313" key="14">
    <source>
        <dbReference type="Proteomes" id="UP000177785"/>
    </source>
</evidence>
<dbReference type="AlphaFoldDB" id="A0A1G2G374"/>
<dbReference type="CDD" id="cd00808">
    <property type="entry name" value="GluRS_core"/>
    <property type="match status" value="1"/>
</dbReference>
<comment type="subunit">
    <text evidence="3 10">Monomer.</text>
</comment>
<dbReference type="InterPro" id="IPR020751">
    <property type="entry name" value="aa-tRNA-synth_I_codon-bd_sub2"/>
</dbReference>
<dbReference type="STRING" id="1802115.A2756_04610"/>
<dbReference type="GO" id="GO:0005829">
    <property type="term" value="C:cytosol"/>
    <property type="evidence" value="ECO:0007669"/>
    <property type="project" value="TreeGrafter"/>
</dbReference>
<dbReference type="PANTHER" id="PTHR43311:SF2">
    <property type="entry name" value="GLUTAMATE--TRNA LIGASE, MITOCHONDRIAL-RELATED"/>
    <property type="match status" value="1"/>
</dbReference>
<keyword evidence="8 10" id="KW-0648">Protein biosynthesis</keyword>
<dbReference type="InterPro" id="IPR020752">
    <property type="entry name" value="Glu-tRNA-synth_I_codon-bd_sub1"/>
</dbReference>
<dbReference type="InterPro" id="IPR014729">
    <property type="entry name" value="Rossmann-like_a/b/a_fold"/>
</dbReference>
<dbReference type="HAMAP" id="MF_00022">
    <property type="entry name" value="Glu_tRNA_synth_type1"/>
    <property type="match status" value="1"/>
</dbReference>
<dbReference type="GO" id="GO:0006424">
    <property type="term" value="P:glutamyl-tRNA aminoacylation"/>
    <property type="evidence" value="ECO:0007669"/>
    <property type="project" value="UniProtKB-UniRule"/>
</dbReference>
<feature type="domain" description="Glutamyl/glutaminyl-tRNA synthetase class Ib catalytic" evidence="11">
    <location>
        <begin position="9"/>
        <end position="307"/>
    </location>
</feature>
<dbReference type="GO" id="GO:0005524">
    <property type="term" value="F:ATP binding"/>
    <property type="evidence" value="ECO:0007669"/>
    <property type="project" value="UniProtKB-UniRule"/>
</dbReference>
<dbReference type="InterPro" id="IPR020058">
    <property type="entry name" value="Glu/Gln-tRNA-synth_Ib_cat-dom"/>
</dbReference>
<evidence type="ECO:0000256" key="2">
    <source>
        <dbReference type="ARBA" id="ARBA00007894"/>
    </source>
</evidence>
<dbReference type="Gene3D" id="1.10.8.70">
    <property type="entry name" value="Glutamate-tRNA synthetase, class I, anticodon-binding domain 1"/>
    <property type="match status" value="1"/>
</dbReference>
<comment type="caution">
    <text evidence="10">Lacks conserved residue(s) required for the propagation of feature annotation.</text>
</comment>
<organism evidence="13 14">
    <name type="scientific">Candidatus Ryanbacteria bacterium RIFCSPHIGHO2_01_FULL_48_27</name>
    <dbReference type="NCBI Taxonomy" id="1802115"/>
    <lineage>
        <taxon>Bacteria</taxon>
        <taxon>Candidatus Ryaniibacteriota</taxon>
    </lineage>
</organism>
<dbReference type="Gene3D" id="3.40.50.620">
    <property type="entry name" value="HUPs"/>
    <property type="match status" value="1"/>
</dbReference>
<evidence type="ECO:0000256" key="4">
    <source>
        <dbReference type="ARBA" id="ARBA00022490"/>
    </source>
</evidence>
<sequence length="488" mass="55669">MSNQPAKPIRTRMAPSPTGFLHIGTARTALFNFLFTRHESGVFVLRIEDTDLERSEKRFEDDIINGLHWLGITWDEGPIRQSERLDIYETHLRQLLDSGKAFHCTHDPASLEAEKKEQMTSKSPLRHICTDRDTKRKEGIIRLRNDATGDIMFNDIIRGNIMVKAEELGDFSLAKNPKTPLFNFANVVDDYDMQISHVIRGEDHIPNTPRQILIQKALGFPDLAYAHLPLILGQDRSKMSKRDGATSIGEYRALGYLPEALANFIALMGWHATGDREIFSLNELVQEFSLERVQKSGAVFDIEKLNWLNAEYIRKLPLPDLTMHLVPYLIDAGLITVEGDRYRTKDGRTVDQEYLNRISALEAPRLKRLSDIAERVAFFFDTPQYEADLLSWKGKQDFQTIRQNIDEVEKIVRNIESSNFSPEDLKEVIMPFAEAKGRGEVLWPLRALLSGKEASPDPFDLMATLGKDETLARIQRAKSIPQIQNAIL</sequence>
<keyword evidence="7 10" id="KW-0067">ATP-binding</keyword>
<dbReference type="FunFam" id="3.40.50.620:FF:000007">
    <property type="entry name" value="Glutamate--tRNA ligase"/>
    <property type="match status" value="1"/>
</dbReference>
<feature type="domain" description="Aminoacyl-tRNA synthetase class I anticodon-binding" evidence="12">
    <location>
        <begin position="322"/>
        <end position="477"/>
    </location>
</feature>
<dbReference type="EC" id="6.1.1.17" evidence="10"/>
<dbReference type="Proteomes" id="UP000177785">
    <property type="component" value="Unassembled WGS sequence"/>
</dbReference>
<evidence type="ECO:0000313" key="13">
    <source>
        <dbReference type="EMBL" id="OGZ44709.1"/>
    </source>
</evidence>
<keyword evidence="6 10" id="KW-0547">Nucleotide-binding</keyword>
<gene>
    <name evidence="10" type="primary">gltX</name>
    <name evidence="13" type="ORF">A2756_04610</name>
</gene>
<comment type="similarity">
    <text evidence="2 10">Belongs to the class-I aminoacyl-tRNA synthetase family. Glutamate--tRNA ligase type 1 subfamily.</text>
</comment>
<dbReference type="InterPro" id="IPR000924">
    <property type="entry name" value="Glu/Gln-tRNA-synth"/>
</dbReference>
<dbReference type="InterPro" id="IPR033910">
    <property type="entry name" value="GluRS_core"/>
</dbReference>
<dbReference type="EMBL" id="MHNL01000015">
    <property type="protein sequence ID" value="OGZ44709.1"/>
    <property type="molecule type" value="Genomic_DNA"/>
</dbReference>
<proteinExistence type="inferred from homology"/>